<dbReference type="InterPro" id="IPR023170">
    <property type="entry name" value="HhH_base_excis_C"/>
</dbReference>
<dbReference type="InterPro" id="IPR011257">
    <property type="entry name" value="DNA_glycosylase"/>
</dbReference>
<protein>
    <recommendedName>
        <fullName evidence="2">HhH-GPD domain-containing protein</fullName>
    </recommendedName>
</protein>
<organism evidence="3">
    <name type="scientific">Mantoniella antarctica</name>
    <dbReference type="NCBI Taxonomy" id="81844"/>
    <lineage>
        <taxon>Eukaryota</taxon>
        <taxon>Viridiplantae</taxon>
        <taxon>Chlorophyta</taxon>
        <taxon>Mamiellophyceae</taxon>
        <taxon>Mamiellales</taxon>
        <taxon>Mamiellaceae</taxon>
        <taxon>Mantoniella</taxon>
    </lineage>
</organism>
<dbReference type="PANTHER" id="PTHR47203:SF1">
    <property type="entry name" value="HYPOTHETICAL BASE EXCISION DNA REPAIR PROTEIN (EUROFUNG)"/>
    <property type="match status" value="1"/>
</dbReference>
<dbReference type="GO" id="GO:0016787">
    <property type="term" value="F:hydrolase activity"/>
    <property type="evidence" value="ECO:0007669"/>
    <property type="project" value="UniProtKB-ARBA"/>
</dbReference>
<dbReference type="EMBL" id="HBFC01007212">
    <property type="protein sequence ID" value="CAD8701392.1"/>
    <property type="molecule type" value="Transcribed_RNA"/>
</dbReference>
<dbReference type="CDD" id="cd00056">
    <property type="entry name" value="ENDO3c"/>
    <property type="match status" value="1"/>
</dbReference>
<dbReference type="Gene3D" id="1.10.340.30">
    <property type="entry name" value="Hypothetical protein, domain 2"/>
    <property type="match status" value="1"/>
</dbReference>
<gene>
    <name evidence="3" type="ORF">MANT1106_LOCUS4074</name>
</gene>
<evidence type="ECO:0000313" key="3">
    <source>
        <dbReference type="EMBL" id="CAD8701392.1"/>
    </source>
</evidence>
<proteinExistence type="predicted"/>
<evidence type="ECO:0000256" key="1">
    <source>
        <dbReference type="SAM" id="MobiDB-lite"/>
    </source>
</evidence>
<accession>A0A7S0X3X8</accession>
<feature type="region of interest" description="Disordered" evidence="1">
    <location>
        <begin position="50"/>
        <end position="80"/>
    </location>
</feature>
<dbReference type="Pfam" id="PF00730">
    <property type="entry name" value="HhH-GPD"/>
    <property type="match status" value="1"/>
</dbReference>
<name>A0A7S0X3X8_9CHLO</name>
<dbReference type="SMART" id="SM00478">
    <property type="entry name" value="ENDO3c"/>
    <property type="match status" value="1"/>
</dbReference>
<dbReference type="AlphaFoldDB" id="A0A7S0X3X8"/>
<dbReference type="SUPFAM" id="SSF48150">
    <property type="entry name" value="DNA-glycosylase"/>
    <property type="match status" value="1"/>
</dbReference>
<dbReference type="GO" id="GO:0006284">
    <property type="term" value="P:base-excision repair"/>
    <property type="evidence" value="ECO:0007669"/>
    <property type="project" value="InterPro"/>
</dbReference>
<dbReference type="GO" id="GO:0140097">
    <property type="term" value="F:catalytic activity, acting on DNA"/>
    <property type="evidence" value="ECO:0007669"/>
    <property type="project" value="UniProtKB-ARBA"/>
</dbReference>
<feature type="region of interest" description="Disordered" evidence="1">
    <location>
        <begin position="1"/>
        <end position="32"/>
    </location>
</feature>
<dbReference type="PANTHER" id="PTHR47203">
    <property type="match status" value="1"/>
</dbReference>
<dbReference type="Gene3D" id="1.10.1670.10">
    <property type="entry name" value="Helix-hairpin-Helix base-excision DNA repair enzymes (C-terminal)"/>
    <property type="match status" value="1"/>
</dbReference>
<dbReference type="InterPro" id="IPR003265">
    <property type="entry name" value="HhH-GPD_domain"/>
</dbReference>
<reference evidence="3" key="1">
    <citation type="submission" date="2021-01" db="EMBL/GenBank/DDBJ databases">
        <authorList>
            <person name="Corre E."/>
            <person name="Pelletier E."/>
            <person name="Niang G."/>
            <person name="Scheremetjew M."/>
            <person name="Finn R."/>
            <person name="Kale V."/>
            <person name="Holt S."/>
            <person name="Cochrane G."/>
            <person name="Meng A."/>
            <person name="Brown T."/>
            <person name="Cohen L."/>
        </authorList>
    </citation>
    <scope>NUCLEOTIDE SEQUENCE</scope>
    <source>
        <strain evidence="3">SL-175</strain>
    </source>
</reference>
<feature type="domain" description="HhH-GPD" evidence="2">
    <location>
        <begin position="194"/>
        <end position="351"/>
    </location>
</feature>
<sequence length="404" mass="42792">MAPSKRTRGAKPSASIPDPSAGTAGASPSKKVKTEGAWVDVVKVEGQQNEVEKKTFASTPPKIDTGGVGKSKRASFASPPSTSIVPAVGGGAVAVAASPYPEMKRPTIEECWFARDALAQLHSTFFDTIESQHHGGGNALGPGSVTPALLAPAPVPADAVITSTAIVPVVPGLTVLEQPAARKCVLDSLVGTILSQNTTDSNSHRAFGILKARFPTWESVRVAKPKLVEDAIKSGGLAEIKVTRIQVILNTLVEERGQACMEYLRGMDDEAAKKELSRFKGVGPKTVSCVLMFCLQRAEFPVDTHVWKIAAGLGWVPKSATRDTAYEHLNRRVPDACKFDLHVLLVEHGKVYKNDVKWLKQAVQQQLAGKGEVGWAEALDQPGGIKAAAEQHFAIKSGNGGVCG</sequence>
<evidence type="ECO:0000259" key="2">
    <source>
        <dbReference type="SMART" id="SM00478"/>
    </source>
</evidence>